<gene>
    <name evidence="4" type="ORF">N6H18_11455</name>
</gene>
<sequence length="1114" mass="127664">MKNLRPYLLILFILSANTSLWAQKNDAQSMLSQAQALYEDLVYEEAFKAFQKSNEKANSETALQGMVRSLFELGNQLQFNGNTGAAKTNYNQALGLAKTLDKQYPDRADNLLLRGLMYLYNEQRENAKTDFQYVNLRFPDNGRAYYYLWTQEPVEGLAKTEHFYVQKALEIDPKLFELHQELGSYYAAMDMADEAIEHYNHALEISPKNYKANFALGQIYWALGDLDQMRIHFENSLRYFPDFAYAQMALAGVELMSGNLTASVPLIRSALKINPATDAYLDMYIENFPDLASYNFRETVVSDSPYDNKGYPKYYQEAVTLAQSFDFYAAIEKFHQCHDVYSRLEYNEPAWTVSILAWLTHCYRETGAYADAVHTSQQALNLAVQHNLTTDQASLAANLSMIYYAWGDYPNALKTGRLSIQYLLAYHQEDKLYDAYTNLGVYYRKWGLSDSAVYYHQKALTHVDKAQNDLLALAKKELALSYSADLQYDKAQKALEEMLDLQKNHDMKGQESALDFGSAQVYYQAGMYNEANEYIEKSFPYFQSLQESNPIHLSLTPFIQNYIGITVNLDQIDLAYHNYVALNFNLIGQIKDFFPAMNENGKLLFYREVKQYFESFNSFAVNHTNMNQEVLTQMYENQLMIKGLLFNNAIKIQRSVLNSDDQNLKKLYTQLITKKNLLARSITFDEEERSSRNINVDKIQLQIDSLETQLLRSDINLSTNQVYEENLVKKVKGQLKPNEAAIEIVRFRNYDFAKGGSFTDQVQYLALILRGDRDMIDYVMLDQGNELENRHYLAYVNAIEYELEDRVSHDLFWSPIKEKLAQIQKAYFAGDGIYHKINLNTLYHSQSNQYVIDQLDIRLITSTRDLLKTTPELPKRGDVLLVGFPSFEMDSEPNSKIDVDENIDMMGTRAFTSLEYLTPLPGTYSEVNKIATLLKSSKWKTKVLTGNAALEGTIKAVSSPTILHIATHGYFEESSDRDNPLLYSGLFLSGATSNYRLKKQEGEDGILTAYEAMHLNLSQTQMVVLSACETGMGRIENGEGVYGLQRAFLIAGSKSVIMSMWKVNDQTTMELMSDFYARLETARDKHVTFREAQLALKELHPSPKYWGAFNIVGK</sequence>
<dbReference type="Pfam" id="PF12770">
    <property type="entry name" value="CHAT"/>
    <property type="match status" value="1"/>
</dbReference>
<dbReference type="PANTHER" id="PTHR10098:SF108">
    <property type="entry name" value="TETRATRICOPEPTIDE REPEAT PROTEIN 28"/>
    <property type="match status" value="1"/>
</dbReference>
<keyword evidence="5" id="KW-1185">Reference proteome</keyword>
<dbReference type="PROSITE" id="PS50005">
    <property type="entry name" value="TPR"/>
    <property type="match status" value="1"/>
</dbReference>
<evidence type="ECO:0000259" key="3">
    <source>
        <dbReference type="Pfam" id="PF12770"/>
    </source>
</evidence>
<dbReference type="Proteomes" id="UP001065174">
    <property type="component" value="Chromosome"/>
</dbReference>
<dbReference type="Pfam" id="PF13414">
    <property type="entry name" value="TPR_11"/>
    <property type="match status" value="1"/>
</dbReference>
<dbReference type="SUPFAM" id="SSF48452">
    <property type="entry name" value="TPR-like"/>
    <property type="match status" value="4"/>
</dbReference>
<dbReference type="PANTHER" id="PTHR10098">
    <property type="entry name" value="RAPSYN-RELATED"/>
    <property type="match status" value="1"/>
</dbReference>
<feature type="repeat" description="TPR" evidence="1">
    <location>
        <begin position="176"/>
        <end position="209"/>
    </location>
</feature>
<feature type="domain" description="CHAT" evidence="3">
    <location>
        <begin position="809"/>
        <end position="1113"/>
    </location>
</feature>
<dbReference type="InterPro" id="IPR024983">
    <property type="entry name" value="CHAT_dom"/>
</dbReference>
<feature type="chain" id="PRO_5045661620" evidence="2">
    <location>
        <begin position="23"/>
        <end position="1114"/>
    </location>
</feature>
<dbReference type="InterPro" id="IPR011990">
    <property type="entry name" value="TPR-like_helical_dom_sf"/>
</dbReference>
<proteinExistence type="predicted"/>
<organism evidence="4 5">
    <name type="scientific">Reichenbachiella agarivorans</name>
    <dbReference type="NCBI Taxonomy" id="2979464"/>
    <lineage>
        <taxon>Bacteria</taxon>
        <taxon>Pseudomonadati</taxon>
        <taxon>Bacteroidota</taxon>
        <taxon>Cytophagia</taxon>
        <taxon>Cytophagales</taxon>
        <taxon>Reichenbachiellaceae</taxon>
        <taxon>Reichenbachiella</taxon>
    </lineage>
</organism>
<accession>A0ABY6CKB3</accession>
<reference evidence="4" key="1">
    <citation type="submission" date="2022-09" db="EMBL/GenBank/DDBJ databases">
        <title>Comparative genomics and taxonomic characterization of three novel marine species of genus Reichenbachiella exhibiting antioxidant and polysaccharide degradation activities.</title>
        <authorList>
            <person name="Muhammad N."/>
            <person name="Lee Y.-J."/>
            <person name="Ko J."/>
            <person name="Kim S.-G."/>
        </authorList>
    </citation>
    <scope>NUCLEOTIDE SEQUENCE</scope>
    <source>
        <strain evidence="4">BKB1-1</strain>
    </source>
</reference>
<keyword evidence="1" id="KW-0802">TPR repeat</keyword>
<keyword evidence="2" id="KW-0732">Signal</keyword>
<dbReference type="InterPro" id="IPR019734">
    <property type="entry name" value="TPR_rpt"/>
</dbReference>
<evidence type="ECO:0000313" key="5">
    <source>
        <dbReference type="Proteomes" id="UP001065174"/>
    </source>
</evidence>
<protein>
    <submittedName>
        <fullName evidence="4">CHAT domain-containing protein</fullName>
    </submittedName>
</protein>
<dbReference type="EMBL" id="CP106679">
    <property type="protein sequence ID" value="UXP30966.1"/>
    <property type="molecule type" value="Genomic_DNA"/>
</dbReference>
<evidence type="ECO:0000256" key="1">
    <source>
        <dbReference type="PROSITE-ProRule" id="PRU00339"/>
    </source>
</evidence>
<evidence type="ECO:0000313" key="4">
    <source>
        <dbReference type="EMBL" id="UXP30966.1"/>
    </source>
</evidence>
<dbReference type="RefSeq" id="WP_262308412.1">
    <property type="nucleotide sequence ID" value="NZ_CP106679.1"/>
</dbReference>
<feature type="signal peptide" evidence="2">
    <location>
        <begin position="1"/>
        <end position="22"/>
    </location>
</feature>
<dbReference type="SMART" id="SM00028">
    <property type="entry name" value="TPR"/>
    <property type="match status" value="10"/>
</dbReference>
<name>A0ABY6CKB3_9BACT</name>
<dbReference type="Gene3D" id="1.25.40.10">
    <property type="entry name" value="Tetratricopeptide repeat domain"/>
    <property type="match status" value="4"/>
</dbReference>
<evidence type="ECO:0000256" key="2">
    <source>
        <dbReference type="SAM" id="SignalP"/>
    </source>
</evidence>